<evidence type="ECO:0000313" key="2">
    <source>
        <dbReference type="EMBL" id="WEW55744.1"/>
    </source>
</evidence>
<sequence length="251" mass="25689">MRTRSLVFLPILVSAAEIDNISPFHHPLLDGSDIIARDGHEALLLLRRQNGCPANFDSCAFLNAPGACCQKGTICSRDAANHIACCPLGAACTGVLTQTAPSATTSSGFMFPQPGTATITTAPTLTGSTVPNAPYPFVYIPTSFRDQAECVRSYSGCVSQYNSCTNSLGGVNGVTIGGGNGAGTTVQGVPPTGNAQSICSSLSRQACYGLQEAYCTAFQGGRSGGSPPSTRNSPLYEILAGLGIALAGMIA</sequence>
<keyword evidence="3" id="KW-1185">Reference proteome</keyword>
<evidence type="ECO:0000256" key="1">
    <source>
        <dbReference type="SAM" id="SignalP"/>
    </source>
</evidence>
<organism evidence="2 3">
    <name type="scientific">Emydomyces testavorans</name>
    <dbReference type="NCBI Taxonomy" id="2070801"/>
    <lineage>
        <taxon>Eukaryota</taxon>
        <taxon>Fungi</taxon>
        <taxon>Dikarya</taxon>
        <taxon>Ascomycota</taxon>
        <taxon>Pezizomycotina</taxon>
        <taxon>Eurotiomycetes</taxon>
        <taxon>Eurotiomycetidae</taxon>
        <taxon>Onygenales</taxon>
        <taxon>Nannizziopsiaceae</taxon>
        <taxon>Emydomyces</taxon>
    </lineage>
</organism>
<name>A0AAF0DCV2_9EURO</name>
<dbReference type="EMBL" id="CP120627">
    <property type="protein sequence ID" value="WEW55744.1"/>
    <property type="molecule type" value="Genomic_DNA"/>
</dbReference>
<dbReference type="Proteomes" id="UP001219355">
    <property type="component" value="Chromosome 1"/>
</dbReference>
<proteinExistence type="predicted"/>
<reference evidence="2" key="1">
    <citation type="submission" date="2023-03" db="EMBL/GenBank/DDBJ databases">
        <title>Emydomyces testavorans Genome Sequence.</title>
        <authorList>
            <person name="Hoyer L."/>
        </authorList>
    </citation>
    <scope>NUCLEOTIDE SEQUENCE</scope>
    <source>
        <strain evidence="2">16-2883</strain>
    </source>
</reference>
<dbReference type="AlphaFoldDB" id="A0AAF0DCV2"/>
<accession>A0AAF0DCV2</accession>
<evidence type="ECO:0000313" key="3">
    <source>
        <dbReference type="Proteomes" id="UP001219355"/>
    </source>
</evidence>
<feature type="signal peptide" evidence="1">
    <location>
        <begin position="1"/>
        <end position="15"/>
    </location>
</feature>
<gene>
    <name evidence="2" type="ORF">PRK78_001177</name>
</gene>
<feature type="chain" id="PRO_5041923988" evidence="1">
    <location>
        <begin position="16"/>
        <end position="251"/>
    </location>
</feature>
<dbReference type="PANTHER" id="PTHR39599">
    <property type="entry name" value="GPI-ANCHORED PROTEIN (EUROFUNG)-RELATED-RELATED"/>
    <property type="match status" value="1"/>
</dbReference>
<dbReference type="PANTHER" id="PTHR39599:SF1">
    <property type="entry name" value="GPI-ANCHORED PROTEIN (EUROFUNG)"/>
    <property type="match status" value="1"/>
</dbReference>
<protein>
    <submittedName>
        <fullName evidence="2">Uncharacterized protein</fullName>
    </submittedName>
</protein>
<keyword evidence="1" id="KW-0732">Signal</keyword>